<keyword evidence="2" id="KW-0479">Metal-binding</keyword>
<dbReference type="HAMAP" id="MF_00060">
    <property type="entry name" value="SurE"/>
    <property type="match status" value="1"/>
</dbReference>
<comment type="caution">
    <text evidence="6">The sequence shown here is derived from an EMBL/GenBank/DDBJ whole genome shotgun (WGS) entry which is preliminary data.</text>
</comment>
<reference evidence="6" key="1">
    <citation type="submission" date="2022-08" db="EMBL/GenBank/DDBJ databases">
        <authorList>
            <person name="Gutierrez-Valencia J."/>
        </authorList>
    </citation>
    <scope>NUCLEOTIDE SEQUENCE</scope>
</reference>
<dbReference type="GO" id="GO:0008252">
    <property type="term" value="F:nucleotidase activity"/>
    <property type="evidence" value="ECO:0007669"/>
    <property type="project" value="InterPro"/>
</dbReference>
<feature type="domain" description="Survival protein SurE-like phosphatase/nucleotidase" evidence="5">
    <location>
        <begin position="89"/>
        <end position="178"/>
    </location>
</feature>
<evidence type="ECO:0000313" key="6">
    <source>
        <dbReference type="EMBL" id="CAI0559539.1"/>
    </source>
</evidence>
<dbReference type="InterPro" id="IPR036523">
    <property type="entry name" value="SurE-like_sf"/>
</dbReference>
<dbReference type="EMBL" id="CAMGYJ010000011">
    <property type="protein sequence ID" value="CAI0559539.1"/>
    <property type="molecule type" value="Genomic_DNA"/>
</dbReference>
<feature type="compositionally biased region" description="Low complexity" evidence="4">
    <location>
        <begin position="55"/>
        <end position="72"/>
    </location>
</feature>
<dbReference type="PANTHER" id="PTHR30457:SF0">
    <property type="entry name" value="PHOSPHATASE, PUTATIVE (AFU_ORTHOLOGUE AFUA_4G01070)-RELATED"/>
    <property type="match status" value="1"/>
</dbReference>
<keyword evidence="3" id="KW-0378">Hydrolase</keyword>
<protein>
    <recommendedName>
        <fullName evidence="5">Survival protein SurE-like phosphatase/nucleotidase domain-containing protein</fullName>
    </recommendedName>
</protein>
<evidence type="ECO:0000256" key="4">
    <source>
        <dbReference type="SAM" id="MobiDB-lite"/>
    </source>
</evidence>
<organism evidence="6 7">
    <name type="scientific">Linum tenue</name>
    <dbReference type="NCBI Taxonomy" id="586396"/>
    <lineage>
        <taxon>Eukaryota</taxon>
        <taxon>Viridiplantae</taxon>
        <taxon>Streptophyta</taxon>
        <taxon>Embryophyta</taxon>
        <taxon>Tracheophyta</taxon>
        <taxon>Spermatophyta</taxon>
        <taxon>Magnoliopsida</taxon>
        <taxon>eudicotyledons</taxon>
        <taxon>Gunneridae</taxon>
        <taxon>Pentapetalae</taxon>
        <taxon>rosids</taxon>
        <taxon>fabids</taxon>
        <taxon>Malpighiales</taxon>
        <taxon>Linaceae</taxon>
        <taxon>Linum</taxon>
    </lineage>
</organism>
<comment type="similarity">
    <text evidence="1">Belongs to the SurE nucleotidase family.</text>
</comment>
<evidence type="ECO:0000256" key="1">
    <source>
        <dbReference type="ARBA" id="ARBA00011062"/>
    </source>
</evidence>
<dbReference type="GO" id="GO:0005829">
    <property type="term" value="C:cytosol"/>
    <property type="evidence" value="ECO:0007669"/>
    <property type="project" value="TreeGrafter"/>
</dbReference>
<keyword evidence="7" id="KW-1185">Reference proteome</keyword>
<proteinExistence type="inferred from homology"/>
<evidence type="ECO:0000256" key="2">
    <source>
        <dbReference type="ARBA" id="ARBA00022723"/>
    </source>
</evidence>
<feature type="domain" description="Survival protein SurE-like phosphatase/nucleotidase" evidence="5">
    <location>
        <begin position="205"/>
        <end position="312"/>
    </location>
</feature>
<dbReference type="GO" id="GO:0046872">
    <property type="term" value="F:metal ion binding"/>
    <property type="evidence" value="ECO:0007669"/>
    <property type="project" value="UniProtKB-KW"/>
</dbReference>
<evidence type="ECO:0000259" key="5">
    <source>
        <dbReference type="Pfam" id="PF01975"/>
    </source>
</evidence>
<evidence type="ECO:0000256" key="3">
    <source>
        <dbReference type="ARBA" id="ARBA00022801"/>
    </source>
</evidence>
<dbReference type="Proteomes" id="UP001154282">
    <property type="component" value="Unassembled WGS sequence"/>
</dbReference>
<accession>A0AAV0RSK3</accession>
<dbReference type="SUPFAM" id="SSF64167">
    <property type="entry name" value="SurE-like"/>
    <property type="match status" value="2"/>
</dbReference>
<dbReference type="AlphaFoldDB" id="A0AAV0RSK3"/>
<sequence>MIVNGFPATAAYSLHGPPNAANSNGNARRRFAAKFPRSSASAKRTLFSHLASCRSASDSSSSSWSSLVPPSRSRMENSVSISDHHLPTVMVTNDDGIDAPGLRSLVRVLVSSRRFHVLVCAPDSEKSAVSHSITWRHPISAQRVEIDGATAYGVSGTPADCTSLGISGALFPSVPDLVALCLSSPASKLTLRRMLLMILFRLSDSFLVVSGINMGSNCGYHIVYSGTVAGAREAFFNDIPSISVSYDWVGGKSSVEDFTLAAEACIPIITGILAEVKSKKYPSGCFLNVDLPTNVTQHKGYKLTRQSRSIYRMGWKQVTSTTQGGKMLSTMTMDTDGKMQAEADTTDDASQGNLVFKREVRGAQIVEDDTDHKYLKDGYITVTPLSALSPADVGCHTYFKDWLPSVVDHTSPSAL</sequence>
<feature type="region of interest" description="Disordered" evidence="4">
    <location>
        <begin position="55"/>
        <end position="76"/>
    </location>
</feature>
<dbReference type="InterPro" id="IPR030048">
    <property type="entry name" value="SurE"/>
</dbReference>
<gene>
    <name evidence="6" type="ORF">LITE_LOCUS49275</name>
</gene>
<dbReference type="PANTHER" id="PTHR30457">
    <property type="entry name" value="5'-NUCLEOTIDASE SURE"/>
    <property type="match status" value="1"/>
</dbReference>
<name>A0AAV0RSK3_9ROSI</name>
<evidence type="ECO:0000313" key="7">
    <source>
        <dbReference type="Proteomes" id="UP001154282"/>
    </source>
</evidence>
<dbReference type="Pfam" id="PF01975">
    <property type="entry name" value="SurE"/>
    <property type="match status" value="2"/>
</dbReference>
<dbReference type="InterPro" id="IPR002828">
    <property type="entry name" value="SurE-like_Pase/nucleotidase"/>
</dbReference>
<dbReference type="Gene3D" id="3.40.1210.10">
    <property type="entry name" value="Survival protein SurE-like phosphatase/nucleotidase"/>
    <property type="match status" value="2"/>
</dbReference>